<keyword evidence="1" id="KW-1133">Transmembrane helix</keyword>
<dbReference type="Proteomes" id="UP000177528">
    <property type="component" value="Unassembled WGS sequence"/>
</dbReference>
<evidence type="ECO:0000259" key="2">
    <source>
        <dbReference type="Pfam" id="PF04865"/>
    </source>
</evidence>
<feature type="domain" description="Baseplate protein J-like barrel" evidence="2">
    <location>
        <begin position="112"/>
        <end position="161"/>
    </location>
</feature>
<keyword evidence="1" id="KW-0812">Transmembrane</keyword>
<evidence type="ECO:0000313" key="3">
    <source>
        <dbReference type="EMBL" id="OGY34661.1"/>
    </source>
</evidence>
<gene>
    <name evidence="3" type="ORF">A3D99_04965</name>
</gene>
<protein>
    <recommendedName>
        <fullName evidence="2">Baseplate protein J-like barrel domain-containing protein</fullName>
    </recommendedName>
</protein>
<sequence length="380" mass="40741">MASVRIGLSSGSIVLAVFLLIAGAGLMAAVTILPKATITVHPKVVPRQLSKEILLSAKASSPDYVRFTLPASIVEKEINVQKTVTQDNSNITPDFATGTVKLTNNQDEEQRLLPKTHLRHEASGIFFLTNERVVIPPKGNVSVGVTAKEKGAAGDVTPGKFVVDKLPGNLQKLVFGESASAFLGGQSVATALTQEAIDAAQKEVLEGAKNQAAEELTVEAKGKQIRPDLTTIEVISQRTSAQPGSHAVSFTVEATAKARGFLVETHDIVSLMTLGLRASAESDEEFLAYDTQSFQLAITRTDWKAGTARLTAQLTGTYAKKISPQDLGRENLAGLSKEEVIDRFKNSSAIDHVDVTLSPFWVRSVPSKETQIRVEVAKTK</sequence>
<dbReference type="EMBL" id="MHHR01000011">
    <property type="protein sequence ID" value="OGY34661.1"/>
    <property type="molecule type" value="Genomic_DNA"/>
</dbReference>
<accession>A0A1G1X4D7</accession>
<feature type="transmembrane region" description="Helical" evidence="1">
    <location>
        <begin position="12"/>
        <end position="33"/>
    </location>
</feature>
<comment type="caution">
    <text evidence="3">The sequence shown here is derived from an EMBL/GenBank/DDBJ whole genome shotgun (WGS) entry which is preliminary data.</text>
</comment>
<evidence type="ECO:0000313" key="4">
    <source>
        <dbReference type="Proteomes" id="UP000177528"/>
    </source>
</evidence>
<dbReference type="AlphaFoldDB" id="A0A1G1X4D7"/>
<dbReference type="Pfam" id="PF04865">
    <property type="entry name" value="Baseplate_J"/>
    <property type="match status" value="1"/>
</dbReference>
<organism evidence="3 4">
    <name type="scientific">Candidatus Andersenbacteria bacterium RIFCSPHIGHO2_12_FULL_45_11</name>
    <dbReference type="NCBI Taxonomy" id="1797281"/>
    <lineage>
        <taxon>Bacteria</taxon>
        <taxon>Candidatus Anderseniibacteriota</taxon>
    </lineage>
</organism>
<reference evidence="3 4" key="1">
    <citation type="journal article" date="2016" name="Nat. Commun.">
        <title>Thousands of microbial genomes shed light on interconnected biogeochemical processes in an aquifer system.</title>
        <authorList>
            <person name="Anantharaman K."/>
            <person name="Brown C.T."/>
            <person name="Hug L.A."/>
            <person name="Sharon I."/>
            <person name="Castelle C.J."/>
            <person name="Probst A.J."/>
            <person name="Thomas B.C."/>
            <person name="Singh A."/>
            <person name="Wilkins M.J."/>
            <person name="Karaoz U."/>
            <person name="Brodie E.L."/>
            <person name="Williams K.H."/>
            <person name="Hubbard S.S."/>
            <person name="Banfield J.F."/>
        </authorList>
    </citation>
    <scope>NUCLEOTIDE SEQUENCE [LARGE SCALE GENOMIC DNA]</scope>
</reference>
<proteinExistence type="predicted"/>
<dbReference type="InterPro" id="IPR006949">
    <property type="entry name" value="Barrel_Baseplate_J-like"/>
</dbReference>
<evidence type="ECO:0000256" key="1">
    <source>
        <dbReference type="SAM" id="Phobius"/>
    </source>
</evidence>
<keyword evidence="1" id="KW-0472">Membrane</keyword>
<name>A0A1G1X4D7_9BACT</name>